<geneLocation type="plasmid" evidence="1 2">
    <name>unnamed1</name>
</geneLocation>
<evidence type="ECO:0000313" key="1">
    <source>
        <dbReference type="EMBL" id="QCO58054.1"/>
    </source>
</evidence>
<keyword evidence="2" id="KW-1185">Reference proteome</keyword>
<organism evidence="1 2">
    <name type="scientific">Pseudorhodobacter turbinis</name>
    <dbReference type="NCBI Taxonomy" id="2500533"/>
    <lineage>
        <taxon>Bacteria</taxon>
        <taxon>Pseudomonadati</taxon>
        <taxon>Pseudomonadota</taxon>
        <taxon>Alphaproteobacteria</taxon>
        <taxon>Rhodobacterales</taxon>
        <taxon>Paracoccaceae</taxon>
        <taxon>Pseudorhodobacter</taxon>
    </lineage>
</organism>
<dbReference type="Gene3D" id="2.40.50.90">
    <property type="match status" value="1"/>
</dbReference>
<name>A0A4V1E1G5_9RHOB</name>
<keyword evidence="1" id="KW-0614">Plasmid</keyword>
<reference evidence="1 2" key="1">
    <citation type="submission" date="2019-05" db="EMBL/GenBank/DDBJ databases">
        <title>Pseudorhodobacter turbinis sp. nov., isolated from the gut of the Korean turban shell.</title>
        <authorList>
            <person name="Jeong Y.-S."/>
            <person name="Kang W.-R."/>
            <person name="Bae J.-W."/>
        </authorList>
    </citation>
    <scope>NUCLEOTIDE SEQUENCE [LARGE SCALE GENOMIC DNA]</scope>
    <source>
        <strain evidence="1 2">S12M18</strain>
        <plasmid evidence="1 2">unnamed1</plasmid>
    </source>
</reference>
<sequence>MEYVLMICAVLTAVDGDTVKCDGQLLRPMGDGAPFVSGFDTPELFGKKDCEAELPLARAAKQRMQELLSSEGLTIEDSGQVDNTQTHRPLVVLRLPDGTTIGQRMIDEGFARKWTPEYKADWCS</sequence>
<accession>A0A4V1E1G5</accession>
<evidence type="ECO:0000313" key="2">
    <source>
        <dbReference type="Proteomes" id="UP000298631"/>
    </source>
</evidence>
<dbReference type="EMBL" id="CP039965">
    <property type="protein sequence ID" value="QCO58054.1"/>
    <property type="molecule type" value="Genomic_DNA"/>
</dbReference>
<dbReference type="AlphaFoldDB" id="A0A4V1E1G5"/>
<dbReference type="KEGG" id="pseb:EOK75_18240"/>
<proteinExistence type="predicted"/>
<protein>
    <submittedName>
        <fullName evidence="1">Thermonuclease family protein</fullName>
    </submittedName>
</protein>
<gene>
    <name evidence="1" type="ORF">EOK75_18240</name>
</gene>
<dbReference type="InterPro" id="IPR035437">
    <property type="entry name" value="SNase_OB-fold_sf"/>
</dbReference>
<dbReference type="SUPFAM" id="SSF50199">
    <property type="entry name" value="Staphylococcal nuclease"/>
    <property type="match status" value="1"/>
</dbReference>
<dbReference type="OrthoDB" id="9792155at2"/>
<dbReference type="Proteomes" id="UP000298631">
    <property type="component" value="Plasmid unnamed1"/>
</dbReference>